<protein>
    <submittedName>
        <fullName evidence="1">Uncharacterized protein</fullName>
    </submittedName>
</protein>
<sequence>MSGIAFPPGMRWTSGVQSPLTDRVSYFRCTWTLILFLCFTIPTERNEAITIHDDASLTGITPAHVLFSLELSSEKYHAALLRRNTNTGSGSRSFSCAEPLFCFRRSSPCPSSGKVPWTVTHLNFKDTRQ</sequence>
<evidence type="ECO:0000313" key="2">
    <source>
        <dbReference type="Proteomes" id="UP000790709"/>
    </source>
</evidence>
<evidence type="ECO:0000313" key="1">
    <source>
        <dbReference type="EMBL" id="KAH7924969.1"/>
    </source>
</evidence>
<reference evidence="1" key="1">
    <citation type="journal article" date="2021" name="New Phytol.">
        <title>Evolutionary innovations through gain and loss of genes in the ectomycorrhizal Boletales.</title>
        <authorList>
            <person name="Wu G."/>
            <person name="Miyauchi S."/>
            <person name="Morin E."/>
            <person name="Kuo A."/>
            <person name="Drula E."/>
            <person name="Varga T."/>
            <person name="Kohler A."/>
            <person name="Feng B."/>
            <person name="Cao Y."/>
            <person name="Lipzen A."/>
            <person name="Daum C."/>
            <person name="Hundley H."/>
            <person name="Pangilinan J."/>
            <person name="Johnson J."/>
            <person name="Barry K."/>
            <person name="LaButti K."/>
            <person name="Ng V."/>
            <person name="Ahrendt S."/>
            <person name="Min B."/>
            <person name="Choi I.G."/>
            <person name="Park H."/>
            <person name="Plett J.M."/>
            <person name="Magnuson J."/>
            <person name="Spatafora J.W."/>
            <person name="Nagy L.G."/>
            <person name="Henrissat B."/>
            <person name="Grigoriev I.V."/>
            <person name="Yang Z.L."/>
            <person name="Xu J."/>
            <person name="Martin F.M."/>
        </authorList>
    </citation>
    <scope>NUCLEOTIDE SEQUENCE</scope>
    <source>
        <strain evidence="1">KUC20120723A-06</strain>
    </source>
</reference>
<name>A0ACB8BHC2_9AGAM</name>
<comment type="caution">
    <text evidence="1">The sequence shown here is derived from an EMBL/GenBank/DDBJ whole genome shotgun (WGS) entry which is preliminary data.</text>
</comment>
<dbReference type="Proteomes" id="UP000790709">
    <property type="component" value="Unassembled WGS sequence"/>
</dbReference>
<proteinExistence type="predicted"/>
<gene>
    <name evidence="1" type="ORF">BV22DRAFT_471926</name>
</gene>
<accession>A0ACB8BHC2</accession>
<keyword evidence="2" id="KW-1185">Reference proteome</keyword>
<dbReference type="EMBL" id="MU266412">
    <property type="protein sequence ID" value="KAH7924969.1"/>
    <property type="molecule type" value="Genomic_DNA"/>
</dbReference>
<organism evidence="1 2">
    <name type="scientific">Leucogyrophana mollusca</name>
    <dbReference type="NCBI Taxonomy" id="85980"/>
    <lineage>
        <taxon>Eukaryota</taxon>
        <taxon>Fungi</taxon>
        <taxon>Dikarya</taxon>
        <taxon>Basidiomycota</taxon>
        <taxon>Agaricomycotina</taxon>
        <taxon>Agaricomycetes</taxon>
        <taxon>Agaricomycetidae</taxon>
        <taxon>Boletales</taxon>
        <taxon>Boletales incertae sedis</taxon>
        <taxon>Leucogyrophana</taxon>
    </lineage>
</organism>